<accession>A0ABZ2PJJ2</accession>
<feature type="domain" description="O-acyltransferase WSD1-like N-terminal" evidence="12">
    <location>
        <begin position="8"/>
        <end position="266"/>
    </location>
</feature>
<dbReference type="NCBIfam" id="TIGR02946">
    <property type="entry name" value="acyl_WS_DGAT"/>
    <property type="match status" value="1"/>
</dbReference>
<dbReference type="InterPro" id="IPR014292">
    <property type="entry name" value="Acyl_transf_WS/DGAT"/>
</dbReference>
<protein>
    <recommendedName>
        <fullName evidence="4 11">Diacylglycerol O-acyltransferase</fullName>
        <ecNumber evidence="4 11">2.3.1.20</ecNumber>
    </recommendedName>
</protein>
<evidence type="ECO:0000256" key="7">
    <source>
        <dbReference type="ARBA" id="ARBA00022798"/>
    </source>
</evidence>
<evidence type="ECO:0000259" key="13">
    <source>
        <dbReference type="Pfam" id="PF06974"/>
    </source>
</evidence>
<evidence type="ECO:0000256" key="4">
    <source>
        <dbReference type="ARBA" id="ARBA00013244"/>
    </source>
</evidence>
<dbReference type="GO" id="GO:0016746">
    <property type="term" value="F:acyltransferase activity"/>
    <property type="evidence" value="ECO:0007669"/>
    <property type="project" value="UniProtKB-KW"/>
</dbReference>
<keyword evidence="6 11" id="KW-0808">Transferase</keyword>
<dbReference type="PANTHER" id="PTHR31650">
    <property type="entry name" value="O-ACYLTRANSFERASE (WSD1-LIKE) FAMILY PROTEIN"/>
    <property type="match status" value="1"/>
</dbReference>
<dbReference type="InterPro" id="IPR004255">
    <property type="entry name" value="O-acyltransferase_WSD1_N"/>
</dbReference>
<evidence type="ECO:0000256" key="5">
    <source>
        <dbReference type="ARBA" id="ARBA00022516"/>
    </source>
</evidence>
<comment type="pathway">
    <text evidence="2">Lipid metabolism.</text>
</comment>
<keyword evidence="5 11" id="KW-0444">Lipid biosynthesis</keyword>
<evidence type="ECO:0000256" key="1">
    <source>
        <dbReference type="ARBA" id="ARBA00004771"/>
    </source>
</evidence>
<evidence type="ECO:0000256" key="9">
    <source>
        <dbReference type="ARBA" id="ARBA00023315"/>
    </source>
</evidence>
<evidence type="ECO:0000256" key="6">
    <source>
        <dbReference type="ARBA" id="ARBA00022679"/>
    </source>
</evidence>
<evidence type="ECO:0000256" key="8">
    <source>
        <dbReference type="ARBA" id="ARBA00023098"/>
    </source>
</evidence>
<dbReference type="EC" id="2.3.1.20" evidence="4 11"/>
<keyword evidence="7 11" id="KW-0319">Glycerol metabolism</keyword>
<comment type="pathway">
    <text evidence="1 11">Glycerolipid metabolism; triacylglycerol biosynthesis.</text>
</comment>
<evidence type="ECO:0000259" key="12">
    <source>
        <dbReference type="Pfam" id="PF03007"/>
    </source>
</evidence>
<dbReference type="Pfam" id="PF03007">
    <property type="entry name" value="WS_DGAT_cat"/>
    <property type="match status" value="1"/>
</dbReference>
<dbReference type="PANTHER" id="PTHR31650:SF1">
    <property type="entry name" value="WAX ESTER SYNTHASE_DIACYLGLYCEROL ACYLTRANSFERASE 4-RELATED"/>
    <property type="match status" value="1"/>
</dbReference>
<evidence type="ECO:0000313" key="14">
    <source>
        <dbReference type="EMBL" id="WXG69332.1"/>
    </source>
</evidence>
<sequence>MALMPVTESVFLIAESREHPMHVGGLQLFVPAGEPHDLAELIHTQFTTGEVHELFRKRPGRPVNVMGSLAWSREDDIDFEYHVRRVVLPAPGRIRELFQFISLNHSTPLDRYRPMWELHIIEGLADGRIALYTKVHHSLVDGVSALKLMMNTLTTDPDDRGGVATWDPSLFRAKPAPKPSTALETVAGSLSLGRKLVGDLADFVPAAARLGVRALKNEGAQLPLRAPRTMFNVPIGGARRFAAESWSITRMTKVAKALDVTLNDVVLAMCAGALRGYLIDQDELPESPLIAMVPVSLRKPGEDRGAGNSVSTILCNLGTHESDPLDRLACITDSTVKGKDMMREFNTLESLVFGAATMLPLLFGPVPGFVNNTPPPFNVIISNVPGAKDELYWNGARLDGVYPASIVADGMALNITVASNGDSMNFGLIGCRRSVPHLQRILTHLENSLGELEKAVAASA</sequence>
<comment type="catalytic activity">
    <reaction evidence="10 11">
        <text>an acyl-CoA + a 1,2-diacyl-sn-glycerol = a triacyl-sn-glycerol + CoA</text>
        <dbReference type="Rhea" id="RHEA:10868"/>
        <dbReference type="ChEBI" id="CHEBI:17815"/>
        <dbReference type="ChEBI" id="CHEBI:57287"/>
        <dbReference type="ChEBI" id="CHEBI:58342"/>
        <dbReference type="ChEBI" id="CHEBI:64615"/>
        <dbReference type="EC" id="2.3.1.20"/>
    </reaction>
</comment>
<evidence type="ECO:0000256" key="2">
    <source>
        <dbReference type="ARBA" id="ARBA00005189"/>
    </source>
</evidence>
<evidence type="ECO:0000256" key="3">
    <source>
        <dbReference type="ARBA" id="ARBA00009587"/>
    </source>
</evidence>
<dbReference type="EMBL" id="CP147846">
    <property type="protein sequence ID" value="WXG69332.1"/>
    <property type="molecule type" value="Genomic_DNA"/>
</dbReference>
<name>A0ABZ2PJJ2_9NOCA</name>
<evidence type="ECO:0000313" key="15">
    <source>
        <dbReference type="Proteomes" id="UP001432000"/>
    </source>
</evidence>
<reference evidence="14 15" key="1">
    <citation type="submission" date="2024-03" db="EMBL/GenBank/DDBJ databases">
        <title>Natural products discovery in diverse microorganisms through a two-stage MS feature dereplication strategy.</title>
        <authorList>
            <person name="Zhang R."/>
        </authorList>
    </citation>
    <scope>NUCLEOTIDE SEQUENCE [LARGE SCALE GENOMIC DNA]</scope>
    <source>
        <strain evidence="14 15">18930</strain>
    </source>
</reference>
<dbReference type="InterPro" id="IPR045034">
    <property type="entry name" value="O-acyltransferase_WSD1-like"/>
</dbReference>
<proteinExistence type="inferred from homology"/>
<dbReference type="SUPFAM" id="SSF52777">
    <property type="entry name" value="CoA-dependent acyltransferases"/>
    <property type="match status" value="2"/>
</dbReference>
<dbReference type="InterPro" id="IPR009721">
    <property type="entry name" value="O-acyltransferase_WSD1_C"/>
</dbReference>
<gene>
    <name evidence="14" type="ORF">WDS16_01850</name>
</gene>
<evidence type="ECO:0000256" key="11">
    <source>
        <dbReference type="RuleBase" id="RU361241"/>
    </source>
</evidence>
<organism evidence="14 15">
    <name type="scientific">Rhodococcus sovatensis</name>
    <dbReference type="NCBI Taxonomy" id="1805840"/>
    <lineage>
        <taxon>Bacteria</taxon>
        <taxon>Bacillati</taxon>
        <taxon>Actinomycetota</taxon>
        <taxon>Actinomycetes</taxon>
        <taxon>Mycobacteriales</taxon>
        <taxon>Nocardiaceae</taxon>
        <taxon>Rhodococcus</taxon>
    </lineage>
</organism>
<keyword evidence="9 11" id="KW-0012">Acyltransferase</keyword>
<keyword evidence="15" id="KW-1185">Reference proteome</keyword>
<dbReference type="RefSeq" id="WP_338890067.1">
    <property type="nucleotide sequence ID" value="NZ_CP147846.1"/>
</dbReference>
<feature type="domain" description="O-acyltransferase WSD1 C-terminal" evidence="13">
    <location>
        <begin position="307"/>
        <end position="452"/>
    </location>
</feature>
<keyword evidence="8 11" id="KW-0443">Lipid metabolism</keyword>
<dbReference type="Proteomes" id="UP001432000">
    <property type="component" value="Chromosome"/>
</dbReference>
<dbReference type="Pfam" id="PF06974">
    <property type="entry name" value="WS_DGAT_C"/>
    <property type="match status" value="1"/>
</dbReference>
<comment type="similarity">
    <text evidence="3 11">Belongs to the long-chain O-acyltransferase family.</text>
</comment>
<evidence type="ECO:0000256" key="10">
    <source>
        <dbReference type="ARBA" id="ARBA00048109"/>
    </source>
</evidence>